<organism evidence="1 2">
    <name type="scientific">Labilithrix luteola</name>
    <dbReference type="NCBI Taxonomy" id="1391654"/>
    <lineage>
        <taxon>Bacteria</taxon>
        <taxon>Pseudomonadati</taxon>
        <taxon>Myxococcota</taxon>
        <taxon>Polyangia</taxon>
        <taxon>Polyangiales</taxon>
        <taxon>Labilitrichaceae</taxon>
        <taxon>Labilithrix</taxon>
    </lineage>
</organism>
<gene>
    <name evidence="1" type="ORF">AKJ09_05857</name>
</gene>
<name>A0A0K1Q089_9BACT</name>
<dbReference type="STRING" id="1391654.AKJ09_05857"/>
<protein>
    <submittedName>
        <fullName evidence="1">Uncharacterized protein</fullName>
    </submittedName>
</protein>
<evidence type="ECO:0000313" key="2">
    <source>
        <dbReference type="Proteomes" id="UP000064967"/>
    </source>
</evidence>
<dbReference type="AlphaFoldDB" id="A0A0K1Q089"/>
<dbReference type="Proteomes" id="UP000064967">
    <property type="component" value="Chromosome"/>
</dbReference>
<reference evidence="1 2" key="1">
    <citation type="submission" date="2015-08" db="EMBL/GenBank/DDBJ databases">
        <authorList>
            <person name="Babu N.S."/>
            <person name="Beckwith C.J."/>
            <person name="Beseler K.G."/>
            <person name="Brison A."/>
            <person name="Carone J.V."/>
            <person name="Caskin T.P."/>
            <person name="Diamond M."/>
            <person name="Durham M.E."/>
            <person name="Foxe J.M."/>
            <person name="Go M."/>
            <person name="Henderson B.A."/>
            <person name="Jones I.B."/>
            <person name="McGettigan J.A."/>
            <person name="Micheletti S.J."/>
            <person name="Nasrallah M.E."/>
            <person name="Ortiz D."/>
            <person name="Piller C.R."/>
            <person name="Privatt S.R."/>
            <person name="Schneider S.L."/>
            <person name="Sharp S."/>
            <person name="Smith T.C."/>
            <person name="Stanton J.D."/>
            <person name="Ullery H.E."/>
            <person name="Wilson R.J."/>
            <person name="Serrano M.G."/>
            <person name="Buck G."/>
            <person name="Lee V."/>
            <person name="Wang Y."/>
            <person name="Carvalho R."/>
            <person name="Voegtly L."/>
            <person name="Shi R."/>
            <person name="Duckworth R."/>
            <person name="Johnson A."/>
            <person name="Loviza R."/>
            <person name="Walstead R."/>
            <person name="Shah Z."/>
            <person name="Kiflezghi M."/>
            <person name="Wade K."/>
            <person name="Ball S.L."/>
            <person name="Bradley K.W."/>
            <person name="Asai D.J."/>
            <person name="Bowman C.A."/>
            <person name="Russell D.A."/>
            <person name="Pope W.H."/>
            <person name="Jacobs-Sera D."/>
            <person name="Hendrix R.W."/>
            <person name="Hatfull G.F."/>
        </authorList>
    </citation>
    <scope>NUCLEOTIDE SEQUENCE [LARGE SCALE GENOMIC DNA]</scope>
    <source>
        <strain evidence="1 2">DSM 27648</strain>
    </source>
</reference>
<sequence>MAGRDFAAAPAFDDFDVQRAYYKNLPGALLYLAARARRHALGRGSS</sequence>
<accession>A0A0K1Q089</accession>
<evidence type="ECO:0000313" key="1">
    <source>
        <dbReference type="EMBL" id="AKU99193.1"/>
    </source>
</evidence>
<dbReference type="KEGG" id="llu:AKJ09_05857"/>
<proteinExistence type="predicted"/>
<keyword evidence="2" id="KW-1185">Reference proteome</keyword>
<dbReference type="EMBL" id="CP012333">
    <property type="protein sequence ID" value="AKU99193.1"/>
    <property type="molecule type" value="Genomic_DNA"/>
</dbReference>